<accession>A0A853KZB3</accession>
<dbReference type="SMART" id="SM00869">
    <property type="entry name" value="Autotransporter"/>
    <property type="match status" value="1"/>
</dbReference>
<sequence length="607" mass="63517">MIKFAKLQSSLLLAMIIFCGFMIGDGRDGFAATTTITCSVAGFNPSQPNTLQYDHSAGTCTLTANTISPSSAQFDIVFFNQIGGPEQFRIGTGAAHSDTAHKGCSMGSFTAAAGANCSSNRSADGTETATVLIDGENGSTIRMTLSYTLAGGFGNNFTYNSGSVTITTTDAASSESSAAARRAVQGSVTRSQSVIIGQNFGSRVANVAAGPSVGTVPANAPSTQQFGFASSSLFDDPMEKKTRTNGTTVRGLAMLASFDTSRVLSAAETSDTPTDGIGQRTFISGESPITLWGHGSFTDVENTRNKTNEDNRFDGSVWGYNLGADYRLSPALVAGLSVGYAQTDITTTFETGTYDEDTWSLSPYVIYTPSDNLIFSAIAGYAFGDVTKSRNTSVTGNTDSQSWYMQVDVRQTFQPIADSPLRVTGGLGALTSRNTLAAYTESDGNRVEESAVNTVQLKPNAELAYSFQISETSLTPYVKAGYIHDFTDQTNGDAGAFDLGGGVRFASVGTGLSGAVEGSRVVGRDDYSEYTLSGLVAYGISFSGRDGSFAGTASPYVGTSLSDSGTPEISAGATLTDLDERFSSKLDFSGDPATRSADILITLDLKF</sequence>
<organism evidence="2 3">
    <name type="scientific">Thalassospira tepidiphila MCCC 1A03514</name>
    <dbReference type="NCBI Taxonomy" id="1177930"/>
    <lineage>
        <taxon>Bacteria</taxon>
        <taxon>Pseudomonadati</taxon>
        <taxon>Pseudomonadota</taxon>
        <taxon>Alphaproteobacteria</taxon>
        <taxon>Rhodospirillales</taxon>
        <taxon>Thalassospiraceae</taxon>
        <taxon>Thalassospira</taxon>
    </lineage>
</organism>
<evidence type="ECO:0000313" key="3">
    <source>
        <dbReference type="Proteomes" id="UP000094009"/>
    </source>
</evidence>
<reference evidence="2 3" key="1">
    <citation type="submission" date="2014-07" db="EMBL/GenBank/DDBJ databases">
        <title>Draft genome sequence of Thalassospira tepidiphila 1-1B.</title>
        <authorList>
            <person name="Lai Q."/>
            <person name="Shao Z."/>
        </authorList>
    </citation>
    <scope>NUCLEOTIDE SEQUENCE [LARGE SCALE GENOMIC DNA]</scope>
    <source>
        <strain evidence="2 3">MCCC 1A03514</strain>
    </source>
</reference>
<dbReference type="Proteomes" id="UP000094009">
    <property type="component" value="Unassembled WGS sequence"/>
</dbReference>
<dbReference type="Gene3D" id="2.40.128.130">
    <property type="entry name" value="Autotransporter beta-domain"/>
    <property type="match status" value="1"/>
</dbReference>
<dbReference type="PROSITE" id="PS51208">
    <property type="entry name" value="AUTOTRANSPORTER"/>
    <property type="match status" value="1"/>
</dbReference>
<gene>
    <name evidence="2" type="ORF">TH4_12405</name>
</gene>
<feature type="domain" description="Autotransporter" evidence="1">
    <location>
        <begin position="284"/>
        <end position="542"/>
    </location>
</feature>
<dbReference type="SUPFAM" id="SSF103515">
    <property type="entry name" value="Autotransporter"/>
    <property type="match status" value="1"/>
</dbReference>
<dbReference type="InterPro" id="IPR036709">
    <property type="entry name" value="Autotransporte_beta_dom_sf"/>
</dbReference>
<protein>
    <recommendedName>
        <fullName evidence="1">Autotransporter domain-containing protein</fullName>
    </recommendedName>
</protein>
<comment type="caution">
    <text evidence="2">The sequence shown here is derived from an EMBL/GenBank/DDBJ whole genome shotgun (WGS) entry which is preliminary data.</text>
</comment>
<dbReference type="AlphaFoldDB" id="A0A853KZB3"/>
<dbReference type="Pfam" id="PF03797">
    <property type="entry name" value="Autotransporter"/>
    <property type="match status" value="1"/>
</dbReference>
<evidence type="ECO:0000313" key="2">
    <source>
        <dbReference type="EMBL" id="OAZ09973.1"/>
    </source>
</evidence>
<dbReference type="EMBL" id="JPVZ01000004">
    <property type="protein sequence ID" value="OAZ09973.1"/>
    <property type="molecule type" value="Genomic_DNA"/>
</dbReference>
<name>A0A853KZB3_9PROT</name>
<evidence type="ECO:0000259" key="1">
    <source>
        <dbReference type="PROSITE" id="PS51208"/>
    </source>
</evidence>
<proteinExistence type="predicted"/>
<dbReference type="InterPro" id="IPR005546">
    <property type="entry name" value="Autotransporte_beta"/>
</dbReference>
<dbReference type="RefSeq" id="WP_064781268.1">
    <property type="nucleotide sequence ID" value="NZ_JPVZ01000004.1"/>
</dbReference>